<dbReference type="GO" id="GO:0031956">
    <property type="term" value="F:medium-chain fatty acid-CoA ligase activity"/>
    <property type="evidence" value="ECO:0007669"/>
    <property type="project" value="TreeGrafter"/>
</dbReference>
<accession>A0A485L130</accession>
<evidence type="ECO:0000313" key="5">
    <source>
        <dbReference type="EMBL" id="VFT90580.1"/>
    </source>
</evidence>
<evidence type="ECO:0000256" key="2">
    <source>
        <dbReference type="ARBA" id="ARBA00022598"/>
    </source>
</evidence>
<dbReference type="PANTHER" id="PTHR43201:SF5">
    <property type="entry name" value="MEDIUM-CHAIN ACYL-COA LIGASE ACSF2, MITOCHONDRIAL"/>
    <property type="match status" value="1"/>
</dbReference>
<reference evidence="5 6" key="1">
    <citation type="submission" date="2019-03" db="EMBL/GenBank/DDBJ databases">
        <authorList>
            <person name="Gaulin E."/>
            <person name="Dumas B."/>
        </authorList>
    </citation>
    <scope>NUCLEOTIDE SEQUENCE [LARGE SCALE GENOMIC DNA]</scope>
    <source>
        <strain evidence="5">CBS 568.67</strain>
    </source>
</reference>
<protein>
    <submittedName>
        <fullName evidence="5">Aste57867_13747 protein</fullName>
    </submittedName>
</protein>
<name>A0A485L130_9STRA</name>
<evidence type="ECO:0000256" key="1">
    <source>
        <dbReference type="ARBA" id="ARBA00006432"/>
    </source>
</evidence>
<dbReference type="Gene3D" id="3.40.50.12780">
    <property type="entry name" value="N-terminal domain of ligase-like"/>
    <property type="match status" value="1"/>
</dbReference>
<dbReference type="OrthoDB" id="10253115at2759"/>
<dbReference type="SUPFAM" id="SSF56801">
    <property type="entry name" value="Acetyl-CoA synthetase-like"/>
    <property type="match status" value="1"/>
</dbReference>
<reference evidence="4" key="2">
    <citation type="submission" date="2019-06" db="EMBL/GenBank/DDBJ databases">
        <title>Genomics analysis of Aphanomyces spp. identifies a new class of oomycete effector associated with host adaptation.</title>
        <authorList>
            <person name="Gaulin E."/>
        </authorList>
    </citation>
    <scope>NUCLEOTIDE SEQUENCE</scope>
    <source>
        <strain evidence="4">CBS 578.67</strain>
    </source>
</reference>
<dbReference type="EMBL" id="CAADRA010005500">
    <property type="protein sequence ID" value="VFT90580.1"/>
    <property type="molecule type" value="Genomic_DNA"/>
</dbReference>
<evidence type="ECO:0000313" key="6">
    <source>
        <dbReference type="Proteomes" id="UP000332933"/>
    </source>
</evidence>
<comment type="similarity">
    <text evidence="1">Belongs to the ATP-dependent AMP-binding enzyme family.</text>
</comment>
<keyword evidence="6" id="KW-1185">Reference proteome</keyword>
<proteinExistence type="inferred from homology"/>
<dbReference type="Proteomes" id="UP000332933">
    <property type="component" value="Unassembled WGS sequence"/>
</dbReference>
<dbReference type="InterPro" id="IPR042099">
    <property type="entry name" value="ANL_N_sf"/>
</dbReference>
<gene>
    <name evidence="5" type="primary">Aste57867_13747</name>
    <name evidence="4" type="ORF">As57867_013697</name>
    <name evidence="5" type="ORF">ASTE57867_13747</name>
</gene>
<dbReference type="AlphaFoldDB" id="A0A485L130"/>
<organism evidence="5 6">
    <name type="scientific">Aphanomyces stellatus</name>
    <dbReference type="NCBI Taxonomy" id="120398"/>
    <lineage>
        <taxon>Eukaryota</taxon>
        <taxon>Sar</taxon>
        <taxon>Stramenopiles</taxon>
        <taxon>Oomycota</taxon>
        <taxon>Saprolegniomycetes</taxon>
        <taxon>Saprolegniales</taxon>
        <taxon>Verrucalvaceae</taxon>
        <taxon>Aphanomyces</taxon>
    </lineage>
</organism>
<dbReference type="Pfam" id="PF00501">
    <property type="entry name" value="AMP-binding"/>
    <property type="match status" value="1"/>
</dbReference>
<evidence type="ECO:0000313" key="4">
    <source>
        <dbReference type="EMBL" id="KAF0695459.1"/>
    </source>
</evidence>
<dbReference type="PANTHER" id="PTHR43201">
    <property type="entry name" value="ACYL-COA SYNTHETASE"/>
    <property type="match status" value="1"/>
</dbReference>
<dbReference type="GO" id="GO:0006631">
    <property type="term" value="P:fatty acid metabolic process"/>
    <property type="evidence" value="ECO:0007669"/>
    <property type="project" value="TreeGrafter"/>
</dbReference>
<evidence type="ECO:0000259" key="3">
    <source>
        <dbReference type="Pfam" id="PF00501"/>
    </source>
</evidence>
<keyword evidence="2" id="KW-0436">Ligase</keyword>
<dbReference type="EMBL" id="VJMH01005479">
    <property type="protein sequence ID" value="KAF0695459.1"/>
    <property type="molecule type" value="Genomic_DNA"/>
</dbReference>
<feature type="domain" description="AMP-dependent synthetase/ligase" evidence="3">
    <location>
        <begin position="28"/>
        <end position="272"/>
    </location>
</feature>
<dbReference type="InterPro" id="IPR000873">
    <property type="entry name" value="AMP-dep_synth/lig_dom"/>
</dbReference>
<sequence length="296" mass="32089">MNTLFARTLRNTARPLNKSFATIGATLEKAVDTLPHREAVRAFANVDRDDDLRWSYAEFNSYVDELTNGFLDLQFKKGDTIALWLPNNAENLVAQYAAAKAGLTIAAVDPAITSAEELEFVVKDSKAVALLFDPKANTSDPTAVADQVFHGQGLKGSLHTVITTAIDPYPNFLQFRHILCNALEPHHIQRRTKEINDSTPLVVPYAANNGQAPKRGAVLTHGDVFKKAQEIASSVKLNSDDKIVMTNLPAGFVVGSVAAALKNSTVVLASPDLLDHATKLESPSVAATEKADFKRL</sequence>